<dbReference type="OrthoDB" id="5326588at2759"/>
<dbReference type="EMBL" id="JAAMPI010000347">
    <property type="protein sequence ID" value="KAF4632449.1"/>
    <property type="molecule type" value="Genomic_DNA"/>
</dbReference>
<keyword evidence="7" id="KW-0152">Cholesterol biosynthesis</keyword>
<evidence type="ECO:0000256" key="14">
    <source>
        <dbReference type="ARBA" id="ARBA00023098"/>
    </source>
</evidence>
<evidence type="ECO:0000256" key="18">
    <source>
        <dbReference type="ARBA" id="ARBA00038851"/>
    </source>
</evidence>
<keyword evidence="25" id="KW-1185">Reference proteome</keyword>
<keyword evidence="10 23" id="KW-0752">Steroid biosynthesis</keyword>
<comment type="caution">
    <text evidence="24">The sequence shown here is derived from an EMBL/GenBank/DDBJ whole genome shotgun (WGS) entry which is preliminary data.</text>
</comment>
<organism evidence="24 25">
    <name type="scientific">Cudoniella acicularis</name>
    <dbReference type="NCBI Taxonomy" id="354080"/>
    <lineage>
        <taxon>Eukaryota</taxon>
        <taxon>Fungi</taxon>
        <taxon>Dikarya</taxon>
        <taxon>Ascomycota</taxon>
        <taxon>Pezizomycotina</taxon>
        <taxon>Leotiomycetes</taxon>
        <taxon>Helotiales</taxon>
        <taxon>Tricladiaceae</taxon>
        <taxon>Cudoniella</taxon>
    </lineage>
</organism>
<accession>A0A8H4RM05</accession>
<comment type="caution">
    <text evidence="23">Lacks conserved residue(s) required for the propagation of feature annotation.</text>
</comment>
<dbReference type="AlphaFoldDB" id="A0A8H4RM05"/>
<evidence type="ECO:0000256" key="1">
    <source>
        <dbReference type="ARBA" id="ARBA00004477"/>
    </source>
</evidence>
<evidence type="ECO:0000256" key="13">
    <source>
        <dbReference type="ARBA" id="ARBA00023011"/>
    </source>
</evidence>
<evidence type="ECO:0000256" key="10">
    <source>
        <dbReference type="ARBA" id="ARBA00022955"/>
    </source>
</evidence>
<comment type="catalytic activity">
    <reaction evidence="22">
        <text>7-dehydrodesmosterol + NADPH + H(+) = desmosterol + NADP(+)</text>
        <dbReference type="Rhea" id="RHEA:46740"/>
        <dbReference type="ChEBI" id="CHEBI:15378"/>
        <dbReference type="ChEBI" id="CHEBI:17737"/>
        <dbReference type="ChEBI" id="CHEBI:27910"/>
        <dbReference type="ChEBI" id="CHEBI:57783"/>
        <dbReference type="ChEBI" id="CHEBI:58349"/>
    </reaction>
    <physiologicalReaction direction="left-to-right" evidence="22">
        <dbReference type="Rhea" id="RHEA:46741"/>
    </physiologicalReaction>
</comment>
<evidence type="ECO:0000256" key="21">
    <source>
        <dbReference type="ARBA" id="ARBA00047795"/>
    </source>
</evidence>
<dbReference type="Pfam" id="PF01222">
    <property type="entry name" value="ERG4_ERG24"/>
    <property type="match status" value="1"/>
</dbReference>
<keyword evidence="16 23" id="KW-1207">Sterol metabolism</keyword>
<comment type="similarity">
    <text evidence="3 23">Belongs to the ERG4/ERG24 family.</text>
</comment>
<keyword evidence="5" id="KW-0153">Cholesterol metabolism</keyword>
<reference evidence="24 25" key="1">
    <citation type="submission" date="2020-03" db="EMBL/GenBank/DDBJ databases">
        <title>Draft Genome Sequence of Cudoniella acicularis.</title>
        <authorList>
            <person name="Buettner E."/>
            <person name="Kellner H."/>
        </authorList>
    </citation>
    <scope>NUCLEOTIDE SEQUENCE [LARGE SCALE GENOMIC DNA]</scope>
    <source>
        <strain evidence="24 25">DSM 108380</strain>
    </source>
</reference>
<keyword evidence="6 23" id="KW-0812">Transmembrane</keyword>
<evidence type="ECO:0000256" key="4">
    <source>
        <dbReference type="ARBA" id="ARBA00022516"/>
    </source>
</evidence>
<evidence type="ECO:0000256" key="2">
    <source>
        <dbReference type="ARBA" id="ARBA00004770"/>
    </source>
</evidence>
<keyword evidence="14 23" id="KW-0443">Lipid metabolism</keyword>
<proteinExistence type="inferred from homology"/>
<evidence type="ECO:0000256" key="7">
    <source>
        <dbReference type="ARBA" id="ARBA00022778"/>
    </source>
</evidence>
<evidence type="ECO:0000256" key="3">
    <source>
        <dbReference type="ARBA" id="ARBA00005402"/>
    </source>
</evidence>
<keyword evidence="13 23" id="KW-0756">Sterol biosynthesis</keyword>
<evidence type="ECO:0000256" key="23">
    <source>
        <dbReference type="RuleBase" id="RU369120"/>
    </source>
</evidence>
<keyword evidence="8" id="KW-0256">Endoplasmic reticulum</keyword>
<evidence type="ECO:0000256" key="17">
    <source>
        <dbReference type="ARBA" id="ARBA00023221"/>
    </source>
</evidence>
<evidence type="ECO:0000256" key="20">
    <source>
        <dbReference type="ARBA" id="ARBA00042688"/>
    </source>
</evidence>
<dbReference type="Proteomes" id="UP000566819">
    <property type="component" value="Unassembled WGS sequence"/>
</dbReference>
<comment type="subcellular location">
    <subcellularLocation>
        <location evidence="1">Endoplasmic reticulum membrane</location>
        <topology evidence="1">Multi-pass membrane protein</topology>
    </subcellularLocation>
</comment>
<evidence type="ECO:0000313" key="24">
    <source>
        <dbReference type="EMBL" id="KAF4632449.1"/>
    </source>
</evidence>
<evidence type="ECO:0000256" key="12">
    <source>
        <dbReference type="ARBA" id="ARBA00023002"/>
    </source>
</evidence>
<dbReference type="PANTHER" id="PTHR21257:SF38">
    <property type="entry name" value="7-DEHYDROCHOLESTEROL REDUCTASE"/>
    <property type="match status" value="1"/>
</dbReference>
<dbReference type="FunFam" id="1.20.120.1630:FF:000004">
    <property type="entry name" value="7-dehydrocholesterol reductase"/>
    <property type="match status" value="1"/>
</dbReference>
<feature type="transmembrane region" description="Helical" evidence="23">
    <location>
        <begin position="369"/>
        <end position="388"/>
    </location>
</feature>
<dbReference type="EC" id="1.3.1.21" evidence="18"/>
<dbReference type="GO" id="GO:0016132">
    <property type="term" value="P:brassinosteroid biosynthetic process"/>
    <property type="evidence" value="ECO:0007669"/>
    <property type="project" value="TreeGrafter"/>
</dbReference>
<dbReference type="PROSITE" id="PS01018">
    <property type="entry name" value="STEROL_REDUCT_2"/>
    <property type="match status" value="1"/>
</dbReference>
<evidence type="ECO:0000256" key="15">
    <source>
        <dbReference type="ARBA" id="ARBA00023136"/>
    </source>
</evidence>
<comment type="pathway">
    <text evidence="2">Steroid biosynthesis; cholesterol biosynthesis.</text>
</comment>
<evidence type="ECO:0000256" key="9">
    <source>
        <dbReference type="ARBA" id="ARBA00022857"/>
    </source>
</evidence>
<evidence type="ECO:0000256" key="5">
    <source>
        <dbReference type="ARBA" id="ARBA00022548"/>
    </source>
</evidence>
<keyword evidence="11 23" id="KW-1133">Transmembrane helix</keyword>
<keyword evidence="4 23" id="KW-0444">Lipid biosynthesis</keyword>
<dbReference type="GO" id="GO:0006695">
    <property type="term" value="P:cholesterol biosynthetic process"/>
    <property type="evidence" value="ECO:0007669"/>
    <property type="project" value="UniProtKB-KW"/>
</dbReference>
<dbReference type="InterPro" id="IPR001171">
    <property type="entry name" value="ERG24_DHCR-like"/>
</dbReference>
<evidence type="ECO:0000256" key="22">
    <source>
        <dbReference type="ARBA" id="ARBA00047826"/>
    </source>
</evidence>
<sequence length="512" mass="57713">MGFRVRLFNLSNWQPLFLAHDSGLFLPQVSFRQSRPRARIVSSTSLAQTTELNWTGLDCASVAAESLSRLARSKPAEHSTAQHSTAPFYGRNNATPRLKFLKLPYGVAAHSPRGSAVRRPAGLHFLNGNHLVSMILRGYVVVSGETATVFADEPARSVAHDIYDNRETIIAADAGADADIYYVTNDCFPDSQRVSTLAPSRAPMIVRTMYSLRSAVYDPRPYSIPTLTLASPNLTFRTIGFWLLAFGFYRTPCVRLALHNSSPESWPAVVVANSTPIRRPGIIAWTLIDLSFIAYQYQLHGFITNSILVSTALHTIYVVDFFINEDWYLRTIDICHDHFGFYLAWGSAVWLPAMYTLQTQYLARNPLILSPFSAIAIFLTGVSGYVLFRSVNHQKDLVRRTKGNCKLWGKSAEVVKVKYQTKDGLTHDSILLCSGWWGFARHVNYLGDLVLSYSMCAACGTQNLLPWTYAIFMTILLIHRCWRDEERCSKKYGNGWVVYCKKVKWVIFPGIY</sequence>
<evidence type="ECO:0000256" key="11">
    <source>
        <dbReference type="ARBA" id="ARBA00022989"/>
    </source>
</evidence>
<evidence type="ECO:0000256" key="8">
    <source>
        <dbReference type="ARBA" id="ARBA00022824"/>
    </source>
</evidence>
<gene>
    <name evidence="24" type="ORF">G7Y89_g5679</name>
</gene>
<dbReference type="GO" id="GO:0005789">
    <property type="term" value="C:endoplasmic reticulum membrane"/>
    <property type="evidence" value="ECO:0007669"/>
    <property type="project" value="UniProtKB-SubCell"/>
</dbReference>
<dbReference type="GO" id="GO:0047598">
    <property type="term" value="F:7-dehydrocholesterol reductase activity"/>
    <property type="evidence" value="ECO:0007669"/>
    <property type="project" value="UniProtKB-EC"/>
</dbReference>
<feature type="transmembrane region" description="Helical" evidence="23">
    <location>
        <begin position="339"/>
        <end position="357"/>
    </location>
</feature>
<evidence type="ECO:0000313" key="25">
    <source>
        <dbReference type="Proteomes" id="UP000566819"/>
    </source>
</evidence>
<evidence type="ECO:0000256" key="16">
    <source>
        <dbReference type="ARBA" id="ARBA00023166"/>
    </source>
</evidence>
<keyword evidence="12 23" id="KW-0560">Oxidoreductase</keyword>
<name>A0A8H4RM05_9HELO</name>
<keyword evidence="15 23" id="KW-0472">Membrane</keyword>
<dbReference type="PANTHER" id="PTHR21257">
    <property type="entry name" value="DELTA(14)-STEROL REDUCTASE"/>
    <property type="match status" value="1"/>
</dbReference>
<keyword evidence="17 23" id="KW-0753">Steroid metabolism</keyword>
<evidence type="ECO:0000256" key="6">
    <source>
        <dbReference type="ARBA" id="ARBA00022692"/>
    </source>
</evidence>
<protein>
    <recommendedName>
        <fullName evidence="19">7-dehydrocholesterol reductase</fullName>
        <ecNumber evidence="18">1.3.1.21</ecNumber>
    </recommendedName>
    <alternativeName>
        <fullName evidence="20">Sterol Delta(7)-reductase</fullName>
    </alternativeName>
</protein>
<dbReference type="Gene3D" id="1.20.120.1630">
    <property type="match status" value="1"/>
</dbReference>
<evidence type="ECO:0000256" key="19">
    <source>
        <dbReference type="ARBA" id="ARBA00039984"/>
    </source>
</evidence>
<comment type="catalytic activity">
    <reaction evidence="21">
        <text>cholesterol + NADP(+) = 7-dehydrocholesterol + NADPH + H(+)</text>
        <dbReference type="Rhea" id="RHEA:23984"/>
        <dbReference type="ChEBI" id="CHEBI:15378"/>
        <dbReference type="ChEBI" id="CHEBI:16113"/>
        <dbReference type="ChEBI" id="CHEBI:17759"/>
        <dbReference type="ChEBI" id="CHEBI:57783"/>
        <dbReference type="ChEBI" id="CHEBI:58349"/>
        <dbReference type="EC" id="1.3.1.21"/>
    </reaction>
    <physiologicalReaction direction="right-to-left" evidence="21">
        <dbReference type="Rhea" id="RHEA:23986"/>
    </physiologicalReaction>
</comment>
<keyword evidence="9" id="KW-0521">NADP</keyword>
<dbReference type="InterPro" id="IPR018083">
    <property type="entry name" value="Sterol_reductase_CS"/>
</dbReference>